<gene>
    <name evidence="1" type="ORF">JL193_13350</name>
</gene>
<accession>A0ABX7SUT4</accession>
<name>A0ABX7SUT4_9FLAO</name>
<sequence length="199" mass="22864">MKDQFNITGIYYKIGEFKFRKVLNIKKKNSKLKTPDLMVVMMNPGSSEPLDGIDDSNIETLAKPDNTQSQIMKVMLKGDLEYARVLNLSDIREAKSNIFYPKIKEMESLNIPHSIFQEARQNDFSSLWVKNVTVVFGWGVNTKLKSLALKAIEKTKVSNPIGIQKPNFNWAYYHPLPPNTNKQKGWLKSITTILLERNQ</sequence>
<dbReference type="Proteomes" id="UP000663935">
    <property type="component" value="Chromosome"/>
</dbReference>
<evidence type="ECO:0000313" key="1">
    <source>
        <dbReference type="EMBL" id="QTD37095.1"/>
    </source>
</evidence>
<protein>
    <recommendedName>
        <fullName evidence="3">DUF1643 domain-containing protein</fullName>
    </recommendedName>
</protein>
<evidence type="ECO:0008006" key="3">
    <source>
        <dbReference type="Google" id="ProtNLM"/>
    </source>
</evidence>
<dbReference type="RefSeq" id="WP_207971270.1">
    <property type="nucleotide sequence ID" value="NZ_CP071795.1"/>
</dbReference>
<proteinExistence type="predicted"/>
<reference evidence="1 2" key="1">
    <citation type="submission" date="2021-03" db="EMBL/GenBank/DDBJ databases">
        <title>Complete genome of Polaribacter_sp.G4M1.</title>
        <authorList>
            <person name="Jeong S.W."/>
            <person name="Bae J.W."/>
        </authorList>
    </citation>
    <scope>NUCLEOTIDE SEQUENCE [LARGE SCALE GENOMIC DNA]</scope>
    <source>
        <strain evidence="1 2">G4M1</strain>
    </source>
</reference>
<organism evidence="1 2">
    <name type="scientific">Polaribacter batillariae</name>
    <dbReference type="NCBI Taxonomy" id="2808900"/>
    <lineage>
        <taxon>Bacteria</taxon>
        <taxon>Pseudomonadati</taxon>
        <taxon>Bacteroidota</taxon>
        <taxon>Flavobacteriia</taxon>
        <taxon>Flavobacteriales</taxon>
        <taxon>Flavobacteriaceae</taxon>
    </lineage>
</organism>
<dbReference type="EMBL" id="CP071795">
    <property type="protein sequence ID" value="QTD37095.1"/>
    <property type="molecule type" value="Genomic_DNA"/>
</dbReference>
<keyword evidence="2" id="KW-1185">Reference proteome</keyword>
<evidence type="ECO:0000313" key="2">
    <source>
        <dbReference type="Proteomes" id="UP000663935"/>
    </source>
</evidence>